<reference evidence="3 4" key="1">
    <citation type="journal article" date="2018" name="Proc. Natl. Acad. Sci. U.S.A.">
        <title>Draft genome sequence of Camellia sinensis var. sinensis provides insights into the evolution of the tea genome and tea quality.</title>
        <authorList>
            <person name="Wei C."/>
            <person name="Yang H."/>
            <person name="Wang S."/>
            <person name="Zhao J."/>
            <person name="Liu C."/>
            <person name="Gao L."/>
            <person name="Xia E."/>
            <person name="Lu Y."/>
            <person name="Tai Y."/>
            <person name="She G."/>
            <person name="Sun J."/>
            <person name="Cao H."/>
            <person name="Tong W."/>
            <person name="Gao Q."/>
            <person name="Li Y."/>
            <person name="Deng W."/>
            <person name="Jiang X."/>
            <person name="Wang W."/>
            <person name="Chen Q."/>
            <person name="Zhang S."/>
            <person name="Li H."/>
            <person name="Wu J."/>
            <person name="Wang P."/>
            <person name="Li P."/>
            <person name="Shi C."/>
            <person name="Zheng F."/>
            <person name="Jian J."/>
            <person name="Huang B."/>
            <person name="Shan D."/>
            <person name="Shi M."/>
            <person name="Fang C."/>
            <person name="Yue Y."/>
            <person name="Li F."/>
            <person name="Li D."/>
            <person name="Wei S."/>
            <person name="Han B."/>
            <person name="Jiang C."/>
            <person name="Yin Y."/>
            <person name="Xia T."/>
            <person name="Zhang Z."/>
            <person name="Bennetzen J.L."/>
            <person name="Zhao S."/>
            <person name="Wan X."/>
        </authorList>
    </citation>
    <scope>NUCLEOTIDE SEQUENCE [LARGE SCALE GENOMIC DNA]</scope>
    <source>
        <strain evidence="4">cv. Shuchazao</strain>
        <tissue evidence="3">Leaf</tissue>
    </source>
</reference>
<evidence type="ECO:0000313" key="4">
    <source>
        <dbReference type="Proteomes" id="UP000306102"/>
    </source>
</evidence>
<dbReference type="PANTHER" id="PTHR48047:SF45">
    <property type="entry name" value="SCOPOLETIN GLUCOSYLTRANSFERASE-LIKE"/>
    <property type="match status" value="1"/>
</dbReference>
<evidence type="ECO:0000256" key="2">
    <source>
        <dbReference type="ARBA" id="ARBA00022676"/>
    </source>
</evidence>
<evidence type="ECO:0000313" key="3">
    <source>
        <dbReference type="EMBL" id="THG11592.1"/>
    </source>
</evidence>
<protein>
    <recommendedName>
        <fullName evidence="5">UDP-glycosyltransferase</fullName>
    </recommendedName>
</protein>
<keyword evidence="2" id="KW-0808">Transferase</keyword>
<name>A0A4S4E6F6_CAMSN</name>
<dbReference type="Proteomes" id="UP000306102">
    <property type="component" value="Unassembled WGS sequence"/>
</dbReference>
<organism evidence="3 4">
    <name type="scientific">Camellia sinensis var. sinensis</name>
    <name type="common">China tea</name>
    <dbReference type="NCBI Taxonomy" id="542762"/>
    <lineage>
        <taxon>Eukaryota</taxon>
        <taxon>Viridiplantae</taxon>
        <taxon>Streptophyta</taxon>
        <taxon>Embryophyta</taxon>
        <taxon>Tracheophyta</taxon>
        <taxon>Spermatophyta</taxon>
        <taxon>Magnoliopsida</taxon>
        <taxon>eudicotyledons</taxon>
        <taxon>Gunneridae</taxon>
        <taxon>Pentapetalae</taxon>
        <taxon>asterids</taxon>
        <taxon>Ericales</taxon>
        <taxon>Theaceae</taxon>
        <taxon>Camellia</taxon>
    </lineage>
</organism>
<proteinExistence type="inferred from homology"/>
<evidence type="ECO:0008006" key="5">
    <source>
        <dbReference type="Google" id="ProtNLM"/>
    </source>
</evidence>
<keyword evidence="4" id="KW-1185">Reference proteome</keyword>
<dbReference type="EMBL" id="SDRB02007200">
    <property type="protein sequence ID" value="THG11592.1"/>
    <property type="molecule type" value="Genomic_DNA"/>
</dbReference>
<dbReference type="AlphaFoldDB" id="A0A4S4E6F6"/>
<dbReference type="GO" id="GO:0035251">
    <property type="term" value="F:UDP-glucosyltransferase activity"/>
    <property type="evidence" value="ECO:0007669"/>
    <property type="project" value="TreeGrafter"/>
</dbReference>
<dbReference type="PANTHER" id="PTHR48047">
    <property type="entry name" value="GLYCOSYLTRANSFERASE"/>
    <property type="match status" value="1"/>
</dbReference>
<dbReference type="SUPFAM" id="SSF53756">
    <property type="entry name" value="UDP-Glycosyltransferase/glycogen phosphorylase"/>
    <property type="match status" value="1"/>
</dbReference>
<comment type="similarity">
    <text evidence="1">Belongs to the UDP-glycosyltransferase family.</text>
</comment>
<comment type="caution">
    <text evidence="3">The sequence shown here is derived from an EMBL/GenBank/DDBJ whole genome shotgun (WGS) entry which is preliminary data.</text>
</comment>
<dbReference type="Gene3D" id="3.40.50.2000">
    <property type="entry name" value="Glycogen Phosphorylase B"/>
    <property type="match status" value="1"/>
</dbReference>
<accession>A0A4S4E6F6</accession>
<keyword evidence="2" id="KW-0328">Glycosyltransferase</keyword>
<gene>
    <name evidence="3" type="ORF">TEA_012053</name>
</gene>
<sequence>MSEKILMAFTKLHEPIEQLLRERRPDCIVSDMFHPWTVDVGARLGIARILFYVTGLFPFSVCSLSVVKKAFDDAPHEKVNSDIETFALRGLPDNNIIFTKSKIPYWFKNKGSGWGQYLDIILESELKSHGVIVNSFYDLDPVHKTRIVVQSGQTVVRSEVTDLDHGSI</sequence>
<evidence type="ECO:0000256" key="1">
    <source>
        <dbReference type="ARBA" id="ARBA00009995"/>
    </source>
</evidence>